<evidence type="ECO:0000256" key="1">
    <source>
        <dbReference type="SAM" id="MobiDB-lite"/>
    </source>
</evidence>
<dbReference type="EMBL" id="CP036267">
    <property type="protein sequence ID" value="QDT30894.1"/>
    <property type="molecule type" value="Genomic_DNA"/>
</dbReference>
<protein>
    <submittedName>
        <fullName evidence="2">Uncharacterized protein</fullName>
    </submittedName>
</protein>
<proteinExistence type="predicted"/>
<reference evidence="2 3" key="1">
    <citation type="submission" date="2019-02" db="EMBL/GenBank/DDBJ databases">
        <title>Deep-cultivation of Planctomycetes and their phenomic and genomic characterization uncovers novel biology.</title>
        <authorList>
            <person name="Wiegand S."/>
            <person name="Jogler M."/>
            <person name="Boedeker C."/>
            <person name="Pinto D."/>
            <person name="Vollmers J."/>
            <person name="Rivas-Marin E."/>
            <person name="Kohn T."/>
            <person name="Peeters S.H."/>
            <person name="Heuer A."/>
            <person name="Rast P."/>
            <person name="Oberbeckmann S."/>
            <person name="Bunk B."/>
            <person name="Jeske O."/>
            <person name="Meyerdierks A."/>
            <person name="Storesund J.E."/>
            <person name="Kallscheuer N."/>
            <person name="Luecker S."/>
            <person name="Lage O.M."/>
            <person name="Pohl T."/>
            <person name="Merkel B.J."/>
            <person name="Hornburger P."/>
            <person name="Mueller R.-W."/>
            <person name="Bruemmer F."/>
            <person name="Labrenz M."/>
            <person name="Spormann A.M."/>
            <person name="Op den Camp H."/>
            <person name="Overmann J."/>
            <person name="Amann R."/>
            <person name="Jetten M.S.M."/>
            <person name="Mascher T."/>
            <person name="Medema M.H."/>
            <person name="Devos D.P."/>
            <person name="Kaster A.-K."/>
            <person name="Ovreas L."/>
            <person name="Rohde M."/>
            <person name="Galperin M.Y."/>
            <person name="Jogler C."/>
        </authorList>
    </citation>
    <scope>NUCLEOTIDE SEQUENCE [LARGE SCALE GENOMIC DNA]</scope>
    <source>
        <strain evidence="2 3">Mal48</strain>
    </source>
</reference>
<dbReference type="Proteomes" id="UP000315724">
    <property type="component" value="Chromosome"/>
</dbReference>
<name>A0A517QGY7_9PLAN</name>
<dbReference type="KEGG" id="tpol:Mal48_01220"/>
<sequence length="37" mass="4059">MNYSEASSVTTFAQMSNDPDGARNESQKLKIVTKVIP</sequence>
<accession>A0A517QGY7</accession>
<keyword evidence="3" id="KW-1185">Reference proteome</keyword>
<gene>
    <name evidence="2" type="ORF">Mal48_01220</name>
</gene>
<evidence type="ECO:0000313" key="3">
    <source>
        <dbReference type="Proteomes" id="UP000315724"/>
    </source>
</evidence>
<organism evidence="2 3">
    <name type="scientific">Thalassoglobus polymorphus</name>
    <dbReference type="NCBI Taxonomy" id="2527994"/>
    <lineage>
        <taxon>Bacteria</taxon>
        <taxon>Pseudomonadati</taxon>
        <taxon>Planctomycetota</taxon>
        <taxon>Planctomycetia</taxon>
        <taxon>Planctomycetales</taxon>
        <taxon>Planctomycetaceae</taxon>
        <taxon>Thalassoglobus</taxon>
    </lineage>
</organism>
<evidence type="ECO:0000313" key="2">
    <source>
        <dbReference type="EMBL" id="QDT30894.1"/>
    </source>
</evidence>
<dbReference type="AlphaFoldDB" id="A0A517QGY7"/>
<feature type="region of interest" description="Disordered" evidence="1">
    <location>
        <begin position="1"/>
        <end position="26"/>
    </location>
</feature>
<feature type="compositionally biased region" description="Polar residues" evidence="1">
    <location>
        <begin position="1"/>
        <end position="17"/>
    </location>
</feature>